<dbReference type="PANTHER" id="PTHR43169">
    <property type="entry name" value="EXSB FAMILY PROTEIN"/>
    <property type="match status" value="1"/>
</dbReference>
<proteinExistence type="predicted"/>
<dbReference type="PANTHER" id="PTHR43169:SF2">
    <property type="entry name" value="NAD_GMP SYNTHASE DOMAIN-CONTAINING PROTEIN"/>
    <property type="match status" value="1"/>
</dbReference>
<dbReference type="PIRSF" id="PIRSF006661">
    <property type="entry name" value="PP-lp_UCP006661"/>
    <property type="match status" value="1"/>
</dbReference>
<reference evidence="3 4" key="1">
    <citation type="submission" date="2017-09" db="EMBL/GenBank/DDBJ databases">
        <authorList>
            <person name="Ehlers B."/>
            <person name="Leendertz F.H."/>
        </authorList>
    </citation>
    <scope>NUCLEOTIDE SEQUENCE [LARGE SCALE GENOMIC DNA]</scope>
    <source>
        <strain evidence="3 4">CGMCC 4.6857</strain>
    </source>
</reference>
<dbReference type="InterPro" id="IPR001962">
    <property type="entry name" value="Asn_synthase"/>
</dbReference>
<dbReference type="Gene3D" id="3.40.50.620">
    <property type="entry name" value="HUPs"/>
    <property type="match status" value="1"/>
</dbReference>
<dbReference type="CDD" id="cd01990">
    <property type="entry name" value="LarE-like"/>
    <property type="match status" value="1"/>
</dbReference>
<name>A0A285KTU3_9ACTN</name>
<dbReference type="InterPro" id="IPR014729">
    <property type="entry name" value="Rossmann-like_a/b/a_fold"/>
</dbReference>
<dbReference type="SUPFAM" id="SSF52402">
    <property type="entry name" value="Adenine nucleotide alpha hydrolases-like"/>
    <property type="match status" value="1"/>
</dbReference>
<accession>A0A285KTU3</accession>
<dbReference type="OrthoDB" id="9776919at2"/>
<dbReference type="InterPro" id="IPR052188">
    <property type="entry name" value="Ni-pincer_cofactor_biosynth"/>
</dbReference>
<feature type="active site" description="Nucleophile and sulfur donor" evidence="1">
    <location>
        <position position="185"/>
    </location>
</feature>
<keyword evidence="4" id="KW-1185">Reference proteome</keyword>
<dbReference type="EMBL" id="OBDY01000062">
    <property type="protein sequence ID" value="SNY76035.1"/>
    <property type="molecule type" value="Genomic_DNA"/>
</dbReference>
<feature type="domain" description="Asparagine synthetase" evidence="2">
    <location>
        <begin position="26"/>
        <end position="95"/>
    </location>
</feature>
<dbReference type="Proteomes" id="UP000219612">
    <property type="component" value="Unassembled WGS sequence"/>
</dbReference>
<dbReference type="GO" id="GO:0006529">
    <property type="term" value="P:asparagine biosynthetic process"/>
    <property type="evidence" value="ECO:0007669"/>
    <property type="project" value="InterPro"/>
</dbReference>
<evidence type="ECO:0000259" key="2">
    <source>
        <dbReference type="Pfam" id="PF00733"/>
    </source>
</evidence>
<dbReference type="InterPro" id="IPR005232">
    <property type="entry name" value="LarE"/>
</dbReference>
<dbReference type="RefSeq" id="WP_097329383.1">
    <property type="nucleotide sequence ID" value="NZ_OBDY01000062.1"/>
</dbReference>
<protein>
    <recommendedName>
        <fullName evidence="2">Asparagine synthetase domain-containing protein</fullName>
    </recommendedName>
</protein>
<dbReference type="GO" id="GO:0016783">
    <property type="term" value="F:sulfurtransferase activity"/>
    <property type="evidence" value="ECO:0007669"/>
    <property type="project" value="InterPro"/>
</dbReference>
<gene>
    <name evidence="3" type="ORF">SAMN05421748_16213</name>
</gene>
<dbReference type="Pfam" id="PF00733">
    <property type="entry name" value="Asn_synthase"/>
    <property type="match status" value="1"/>
</dbReference>
<dbReference type="AlphaFoldDB" id="A0A285KTU3"/>
<dbReference type="GO" id="GO:0004066">
    <property type="term" value="F:asparagine synthase (glutamine-hydrolyzing) activity"/>
    <property type="evidence" value="ECO:0007669"/>
    <property type="project" value="InterPro"/>
</dbReference>
<organism evidence="3 4">
    <name type="scientific">Paractinoplanes atraurantiacus</name>
    <dbReference type="NCBI Taxonomy" id="1036182"/>
    <lineage>
        <taxon>Bacteria</taxon>
        <taxon>Bacillati</taxon>
        <taxon>Actinomycetota</taxon>
        <taxon>Actinomycetes</taxon>
        <taxon>Micromonosporales</taxon>
        <taxon>Micromonosporaceae</taxon>
        <taxon>Paractinoplanes</taxon>
    </lineage>
</organism>
<sequence>MTDHPTAAPADDAVGRVTDLLAGVDRLGVAFSGGVDSSVLLALAVRILGPGRVVAILGVSPSLAADEREGAHTVARHIGVPVVEISTHEGEVAAYQANGPDRCFHCKHELFTRIDDEVVAAHGLDAVAYGENADDARRPDRPGSRAATDHRVLRPLADAGLDKAAVRHLAHAFGLPSADKPAAPCLASRIPHFTPVTREKLAQIEAAESALRRLGLGDLRVRHHGDVARVELPADDLVRAVTTLREDIHAAVVAAGFRFAALDLATGIQSGAFTLPLVAATHA</sequence>
<evidence type="ECO:0000313" key="3">
    <source>
        <dbReference type="EMBL" id="SNY76035.1"/>
    </source>
</evidence>
<evidence type="ECO:0000256" key="1">
    <source>
        <dbReference type="PIRSR" id="PIRSR006661-1"/>
    </source>
</evidence>
<evidence type="ECO:0000313" key="4">
    <source>
        <dbReference type="Proteomes" id="UP000219612"/>
    </source>
</evidence>